<evidence type="ECO:0000313" key="6">
    <source>
        <dbReference type="EMBL" id="GAX87125.1"/>
    </source>
</evidence>
<gene>
    <name evidence="6" type="ORF">LNAT_P0420</name>
</gene>
<dbReference type="EMBL" id="BDME01000001">
    <property type="protein sequence ID" value="GAX87125.1"/>
    <property type="molecule type" value="Genomic_DNA"/>
</dbReference>
<accession>A0A292YCR6</accession>
<sequence>MNLNLIYQGDCLEILKDKNKIENESINLIYADPPYNLSGNALKWEGNKTGGNWYMINEEWDKMEESEYEKFTFDWIKECKRVLKPNGSIYISCSYHNIGECVMGLKKNGFKINNIITWYKTNAMPNMTKRVFTHSTEFIIWAVKGKKWIFNYEILKGINPEKTKDGKPKQMRDMWKMPLVQGKERIKGEDGRAAHPTQKPKEMLKRIILASSNEGDTVLDPFAGSGTTLVVADELNRNWIGIEKNEKYIELIKKRFEKERKKEIKIK</sequence>
<feature type="domain" description="DNA methylase N-4/N-6" evidence="5">
    <location>
        <begin position="26"/>
        <end position="254"/>
    </location>
</feature>
<dbReference type="GO" id="GO:0032259">
    <property type="term" value="P:methylation"/>
    <property type="evidence" value="ECO:0007669"/>
    <property type="project" value="UniProtKB-KW"/>
</dbReference>
<comment type="similarity">
    <text evidence="1 4">Belongs to the N(4)/N(6)-methyltransferase family.</text>
</comment>
<dbReference type="GO" id="GO:0005737">
    <property type="term" value="C:cytoplasm"/>
    <property type="evidence" value="ECO:0007669"/>
    <property type="project" value="TreeGrafter"/>
</dbReference>
<keyword evidence="2 6" id="KW-0489">Methyltransferase</keyword>
<dbReference type="InterPro" id="IPR002941">
    <property type="entry name" value="DNA_methylase_N4/N6"/>
</dbReference>
<dbReference type="PRINTS" id="PR00508">
    <property type="entry name" value="S21N4MTFRASE"/>
</dbReference>
<evidence type="ECO:0000313" key="7">
    <source>
        <dbReference type="Proteomes" id="UP000217944"/>
    </source>
</evidence>
<dbReference type="GO" id="GO:0003677">
    <property type="term" value="F:DNA binding"/>
    <property type="evidence" value="ECO:0007669"/>
    <property type="project" value="InterPro"/>
</dbReference>
<comment type="caution">
    <text evidence="6">The sequence shown here is derived from an EMBL/GenBank/DDBJ whole genome shotgun (WGS) entry which is preliminary data.</text>
</comment>
<dbReference type="EC" id="2.1.1.-" evidence="4"/>
<organism evidence="6 7">
    <name type="scientific">Lebetimonas natsushimae</name>
    <dbReference type="NCBI Taxonomy" id="1936991"/>
    <lineage>
        <taxon>Bacteria</taxon>
        <taxon>Pseudomonadati</taxon>
        <taxon>Campylobacterota</taxon>
        <taxon>Epsilonproteobacteria</taxon>
        <taxon>Nautiliales</taxon>
        <taxon>Nautiliaceae</taxon>
        <taxon>Lebetimonas</taxon>
    </lineage>
</organism>
<dbReference type="PROSITE" id="PS00092">
    <property type="entry name" value="N6_MTASE"/>
    <property type="match status" value="1"/>
</dbReference>
<dbReference type="Pfam" id="PF01555">
    <property type="entry name" value="N6_N4_Mtase"/>
    <property type="match status" value="1"/>
</dbReference>
<evidence type="ECO:0000256" key="4">
    <source>
        <dbReference type="RuleBase" id="RU362026"/>
    </source>
</evidence>
<dbReference type="OrthoDB" id="9800801at2"/>
<reference evidence="6 7" key="1">
    <citation type="journal article" date="2017" name="Syst. Appl. Microbiol.">
        <title>Lebetimonas natsushimae sp. nov., a novel strictly anaerobic, moderately thermophilic chemoautotroph isolated from a deep-sea hydrothermal vent polychaete nest in the Mid-Okinawa Trough.</title>
        <authorList>
            <person name="Nagata R."/>
            <person name="Takaki Y."/>
            <person name="Tame A."/>
            <person name="Nunoura T."/>
            <person name="Muto H."/>
            <person name="Mino S."/>
            <person name="Sawayama S."/>
            <person name="Takai K."/>
            <person name="Nakagawa S."/>
        </authorList>
    </citation>
    <scope>NUCLEOTIDE SEQUENCE [LARGE SCALE GENOMIC DNA]</scope>
    <source>
        <strain evidence="6 7">HS1857</strain>
    </source>
</reference>
<dbReference type="PANTHER" id="PTHR13370">
    <property type="entry name" value="RNA METHYLASE-RELATED"/>
    <property type="match status" value="1"/>
</dbReference>
<dbReference type="InterPro" id="IPR002052">
    <property type="entry name" value="DNA_methylase_N6_adenine_CS"/>
</dbReference>
<dbReference type="SUPFAM" id="SSF53335">
    <property type="entry name" value="S-adenosyl-L-methionine-dependent methyltransferases"/>
    <property type="match status" value="1"/>
</dbReference>
<dbReference type="AlphaFoldDB" id="A0A292YCR6"/>
<name>A0A292YCR6_9BACT</name>
<dbReference type="InterPro" id="IPR001091">
    <property type="entry name" value="RM_Methyltransferase"/>
</dbReference>
<keyword evidence="7" id="KW-1185">Reference proteome</keyword>
<dbReference type="Proteomes" id="UP000217944">
    <property type="component" value="Unassembled WGS sequence"/>
</dbReference>
<dbReference type="GO" id="GO:0008170">
    <property type="term" value="F:N-methyltransferase activity"/>
    <property type="evidence" value="ECO:0007669"/>
    <property type="project" value="InterPro"/>
</dbReference>
<evidence type="ECO:0000259" key="5">
    <source>
        <dbReference type="Pfam" id="PF01555"/>
    </source>
</evidence>
<dbReference type="GO" id="GO:0009007">
    <property type="term" value="F:site-specific DNA-methyltransferase (adenine-specific) activity"/>
    <property type="evidence" value="ECO:0007669"/>
    <property type="project" value="TreeGrafter"/>
</dbReference>
<dbReference type="PANTHER" id="PTHR13370:SF3">
    <property type="entry name" value="TRNA (GUANINE(10)-N2)-METHYLTRANSFERASE HOMOLOG"/>
    <property type="match status" value="1"/>
</dbReference>
<proteinExistence type="inferred from homology"/>
<evidence type="ECO:0000256" key="2">
    <source>
        <dbReference type="ARBA" id="ARBA00022603"/>
    </source>
</evidence>
<protein>
    <recommendedName>
        <fullName evidence="4">Methyltransferase</fullName>
        <ecNumber evidence="4">2.1.1.-</ecNumber>
    </recommendedName>
</protein>
<keyword evidence="3 6" id="KW-0808">Transferase</keyword>
<evidence type="ECO:0000256" key="1">
    <source>
        <dbReference type="ARBA" id="ARBA00006594"/>
    </source>
</evidence>
<evidence type="ECO:0000256" key="3">
    <source>
        <dbReference type="ARBA" id="ARBA00022679"/>
    </source>
</evidence>
<dbReference type="InterPro" id="IPR029063">
    <property type="entry name" value="SAM-dependent_MTases_sf"/>
</dbReference>
<dbReference type="Gene3D" id="3.40.50.150">
    <property type="entry name" value="Vaccinia Virus protein VP39"/>
    <property type="match status" value="1"/>
</dbReference>
<dbReference type="RefSeq" id="WP_096258280.1">
    <property type="nucleotide sequence ID" value="NZ_BDME01000001.1"/>
</dbReference>